<reference evidence="1" key="1">
    <citation type="submission" date="2009-10" db="EMBL/GenBank/DDBJ databases">
        <title>Diversity of trophic interactions inside an arsenic-rich microbial ecosystem.</title>
        <authorList>
            <person name="Bertin P.N."/>
            <person name="Heinrich-Salmeron A."/>
            <person name="Pelletier E."/>
            <person name="Goulhen-Chollet F."/>
            <person name="Arsene-Ploetze F."/>
            <person name="Gallien S."/>
            <person name="Calteau A."/>
            <person name="Vallenet D."/>
            <person name="Casiot C."/>
            <person name="Chane-Woon-Ming B."/>
            <person name="Giloteaux L."/>
            <person name="Barakat M."/>
            <person name="Bonnefoy V."/>
            <person name="Bruneel O."/>
            <person name="Chandler M."/>
            <person name="Cleiss J."/>
            <person name="Duran R."/>
            <person name="Elbaz-Poulichet F."/>
            <person name="Fonknechten N."/>
            <person name="Lauga B."/>
            <person name="Mornico D."/>
            <person name="Ortet P."/>
            <person name="Schaeffer C."/>
            <person name="Siguier P."/>
            <person name="Alexander Thil Smith A."/>
            <person name="Van Dorsselaer A."/>
            <person name="Weissenbach J."/>
            <person name="Medigue C."/>
            <person name="Le Paslier D."/>
        </authorList>
    </citation>
    <scope>NUCLEOTIDE SEQUENCE</scope>
</reference>
<protein>
    <submittedName>
        <fullName evidence="1">Uncharacterized protein</fullName>
    </submittedName>
</protein>
<dbReference type="AlphaFoldDB" id="E6QDW9"/>
<comment type="caution">
    <text evidence="1">The sequence shown here is derived from an EMBL/GenBank/DDBJ whole genome shotgun (WGS) entry which is preliminary data.</text>
</comment>
<gene>
    <name evidence="1" type="ORF">CARN5_1110</name>
</gene>
<sequence length="93" mass="10292">MFDHRFFGGCPRSKIAITLVGSSGSKIIKSRVFDKPLGVLTKALGHNFDGTDTTSWAVLGILVPVDNMGLICDWEWSPACLAWNIKRMVVLRK</sequence>
<accession>E6QDW9</accession>
<dbReference type="EMBL" id="CABP01000112">
    <property type="protein sequence ID" value="CBI05395.1"/>
    <property type="molecule type" value="Genomic_DNA"/>
</dbReference>
<name>E6QDW9_9ZZZZ</name>
<evidence type="ECO:0000313" key="1">
    <source>
        <dbReference type="EMBL" id="CBI05395.1"/>
    </source>
</evidence>
<organism evidence="1">
    <name type="scientific">mine drainage metagenome</name>
    <dbReference type="NCBI Taxonomy" id="410659"/>
    <lineage>
        <taxon>unclassified sequences</taxon>
        <taxon>metagenomes</taxon>
        <taxon>ecological metagenomes</taxon>
    </lineage>
</organism>
<proteinExistence type="predicted"/>